<feature type="transmembrane region" description="Helical" evidence="17">
    <location>
        <begin position="74"/>
        <end position="93"/>
    </location>
</feature>
<feature type="transmembrane region" description="Helical" evidence="17">
    <location>
        <begin position="105"/>
        <end position="128"/>
    </location>
</feature>
<name>A0ABY5UYN7_9BACT</name>
<dbReference type="InterPro" id="IPR016636">
    <property type="entry name" value="3-oxo-5-alpha-steroid_4-DH"/>
</dbReference>
<evidence type="ECO:0000256" key="9">
    <source>
        <dbReference type="ARBA" id="ARBA00023002"/>
    </source>
</evidence>
<evidence type="ECO:0000256" key="7">
    <source>
        <dbReference type="ARBA" id="ARBA00022857"/>
    </source>
</evidence>
<evidence type="ECO:0000256" key="6">
    <source>
        <dbReference type="ARBA" id="ARBA00022848"/>
    </source>
</evidence>
<keyword evidence="8 17" id="KW-1133">Transmembrane helix</keyword>
<dbReference type="PROSITE" id="PS50244">
    <property type="entry name" value="S5A_REDUCTASE"/>
    <property type="match status" value="1"/>
</dbReference>
<comment type="catalytic activity">
    <reaction evidence="16">
        <text>androst-4-ene-3,17-dione + NADPH + H(+) = 5alpha-androstan-3,17-dione + NADP(+)</text>
        <dbReference type="Rhea" id="RHEA:50816"/>
        <dbReference type="ChEBI" id="CHEBI:15378"/>
        <dbReference type="ChEBI" id="CHEBI:15994"/>
        <dbReference type="ChEBI" id="CHEBI:16422"/>
        <dbReference type="ChEBI" id="CHEBI:57783"/>
        <dbReference type="ChEBI" id="CHEBI:58349"/>
    </reaction>
    <physiologicalReaction direction="left-to-right" evidence="16">
        <dbReference type="Rhea" id="RHEA:50817"/>
    </physiologicalReaction>
</comment>
<keyword evidence="11 17" id="KW-0472">Membrane</keyword>
<keyword evidence="3 17" id="KW-0812">Transmembrane</keyword>
<dbReference type="RefSeq" id="WP_019245598.1">
    <property type="nucleotide sequence ID" value="NZ_CAPH01000009.1"/>
</dbReference>
<evidence type="ECO:0000256" key="13">
    <source>
        <dbReference type="ARBA" id="ARBA00039428"/>
    </source>
</evidence>
<comment type="subcellular location">
    <subcellularLocation>
        <location evidence="1">Endoplasmic reticulum membrane</location>
        <topology evidence="1">Multi-pass membrane protein</topology>
    </subcellularLocation>
    <subcellularLocation>
        <location evidence="2">Microsome membrane</location>
    </subcellularLocation>
</comment>
<dbReference type="EMBL" id="CP102294">
    <property type="protein sequence ID" value="UWN57060.1"/>
    <property type="molecule type" value="Genomic_DNA"/>
</dbReference>
<evidence type="ECO:0000256" key="3">
    <source>
        <dbReference type="ARBA" id="ARBA00022692"/>
    </source>
</evidence>
<keyword evidence="7" id="KW-0521">NADP</keyword>
<feature type="domain" description="3-oxo-5-alpha-steroid 4-dehydrogenase C-terminal" evidence="18">
    <location>
        <begin position="102"/>
        <end position="255"/>
    </location>
</feature>
<dbReference type="InterPro" id="IPR039357">
    <property type="entry name" value="SRD5A/TECR"/>
</dbReference>
<evidence type="ECO:0000256" key="4">
    <source>
        <dbReference type="ARBA" id="ARBA00022782"/>
    </source>
</evidence>
<evidence type="ECO:0000259" key="18">
    <source>
        <dbReference type="Pfam" id="PF02544"/>
    </source>
</evidence>
<evidence type="ECO:0000256" key="12">
    <source>
        <dbReference type="ARBA" id="ARBA00037789"/>
    </source>
</evidence>
<feature type="transmembrane region" description="Helical" evidence="17">
    <location>
        <begin position="47"/>
        <end position="68"/>
    </location>
</feature>
<evidence type="ECO:0000256" key="17">
    <source>
        <dbReference type="SAM" id="Phobius"/>
    </source>
</evidence>
<dbReference type="PANTHER" id="PTHR10556">
    <property type="entry name" value="3-OXO-5-ALPHA-STEROID 4-DEHYDROGENASE"/>
    <property type="match status" value="1"/>
</dbReference>
<keyword evidence="10" id="KW-0443">Lipid metabolism</keyword>
<feature type="transmembrane region" description="Helical" evidence="17">
    <location>
        <begin position="140"/>
        <end position="160"/>
    </location>
</feature>
<keyword evidence="4" id="KW-0221">Differentiation</keyword>
<keyword evidence="9" id="KW-0560">Oxidoreductase</keyword>
<accession>A0ABY5UYN7</accession>
<keyword evidence="6" id="KW-0492">Microsome</keyword>
<dbReference type="GeneID" id="82892168"/>
<comment type="function">
    <text evidence="12">Converts testosterone into 5-alpha-dihydrotestosterone and progesterone or corticosterone into their corresponding 5-alpha-3-oxosteroids. It plays a central role in sexual differentiation and androgen physiology.</text>
</comment>
<dbReference type="PIRSF" id="PIRSF015596">
    <property type="entry name" value="5_alpha-SR2"/>
    <property type="match status" value="1"/>
</dbReference>
<reference evidence="19" key="1">
    <citation type="journal article" date="2022" name="Cell">
        <title>Design, construction, and in vivo augmentation of a complex gut microbiome.</title>
        <authorList>
            <person name="Cheng A.G."/>
            <person name="Ho P.Y."/>
            <person name="Aranda-Diaz A."/>
            <person name="Jain S."/>
            <person name="Yu F.B."/>
            <person name="Meng X."/>
            <person name="Wang M."/>
            <person name="Iakiviak M."/>
            <person name="Nagashima K."/>
            <person name="Zhao A."/>
            <person name="Murugkar P."/>
            <person name="Patil A."/>
            <person name="Atabakhsh K."/>
            <person name="Weakley A."/>
            <person name="Yan J."/>
            <person name="Brumbaugh A.R."/>
            <person name="Higginbottom S."/>
            <person name="Dimas A."/>
            <person name="Shiver A.L."/>
            <person name="Deutschbauer A."/>
            <person name="Neff N."/>
            <person name="Sonnenburg J.L."/>
            <person name="Huang K.C."/>
            <person name="Fischbach M.A."/>
        </authorList>
    </citation>
    <scope>NUCLEOTIDE SEQUENCE</scope>
    <source>
        <strain evidence="19">AP11</strain>
    </source>
</reference>
<dbReference type="InterPro" id="IPR001104">
    <property type="entry name" value="3-oxo-5_a-steroid_4-DH_C"/>
</dbReference>
<dbReference type="Proteomes" id="UP001059295">
    <property type="component" value="Chromosome"/>
</dbReference>
<evidence type="ECO:0000256" key="1">
    <source>
        <dbReference type="ARBA" id="ARBA00004477"/>
    </source>
</evidence>
<evidence type="ECO:0000256" key="14">
    <source>
        <dbReference type="ARBA" id="ARBA00041664"/>
    </source>
</evidence>
<dbReference type="Gene3D" id="1.20.120.1630">
    <property type="match status" value="1"/>
</dbReference>
<evidence type="ECO:0000256" key="16">
    <source>
        <dbReference type="ARBA" id="ARBA00049166"/>
    </source>
</evidence>
<dbReference type="Pfam" id="PF02544">
    <property type="entry name" value="Steroid_dh"/>
    <property type="match status" value="1"/>
</dbReference>
<proteinExistence type="predicted"/>
<keyword evidence="5" id="KW-0256">Endoplasmic reticulum</keyword>
<organism evidence="19 20">
    <name type="scientific">Alistipes ihumii AP11</name>
    <dbReference type="NCBI Taxonomy" id="1211813"/>
    <lineage>
        <taxon>Bacteria</taxon>
        <taxon>Pseudomonadati</taxon>
        <taxon>Bacteroidota</taxon>
        <taxon>Bacteroidia</taxon>
        <taxon>Bacteroidales</taxon>
        <taxon>Rikenellaceae</taxon>
        <taxon>Alistipes</taxon>
    </lineage>
</organism>
<evidence type="ECO:0000256" key="8">
    <source>
        <dbReference type="ARBA" id="ARBA00022989"/>
    </source>
</evidence>
<sequence length="255" mass="29083">MTKERFDLLLIGMVALAAVVFAALYFVRAGYGLLRDGRWGPKIDNRIGWILMEAPVFLAMTALCLCSPRRNEAAPLVFFALFQLHYLHRAFIYPMLFKSRSAMPLGIVAMGIVFNLLNACMQGGWIFYVAPEGYYTNEWLLSPQFLAGTAVFFAGMAINIHSDRIIRRLRKPGDTAHYLPRGGMFRYVTSANYFGEIVEWTGFAILTWSASGAVFALWTFANLVPRADAIYKRYAELFGDELRKERRKRVIPFIY</sequence>
<evidence type="ECO:0000256" key="2">
    <source>
        <dbReference type="ARBA" id="ARBA00004524"/>
    </source>
</evidence>
<evidence type="ECO:0000256" key="11">
    <source>
        <dbReference type="ARBA" id="ARBA00023136"/>
    </source>
</evidence>
<evidence type="ECO:0000256" key="15">
    <source>
        <dbReference type="ARBA" id="ARBA00042579"/>
    </source>
</evidence>
<evidence type="ECO:0000313" key="19">
    <source>
        <dbReference type="EMBL" id="UWN57060.1"/>
    </source>
</evidence>
<keyword evidence="20" id="KW-1185">Reference proteome</keyword>
<evidence type="ECO:0000256" key="5">
    <source>
        <dbReference type="ARBA" id="ARBA00022824"/>
    </source>
</evidence>
<protein>
    <recommendedName>
        <fullName evidence="13">3-oxo-5-alpha-steroid 4-dehydrogenase 1</fullName>
    </recommendedName>
    <alternativeName>
        <fullName evidence="14">SR type 1</fullName>
    </alternativeName>
    <alternativeName>
        <fullName evidence="15">Steroid 5-alpha-reductase 1</fullName>
    </alternativeName>
</protein>
<evidence type="ECO:0000256" key="10">
    <source>
        <dbReference type="ARBA" id="ARBA00023098"/>
    </source>
</evidence>
<feature type="transmembrane region" description="Helical" evidence="17">
    <location>
        <begin position="6"/>
        <end position="27"/>
    </location>
</feature>
<evidence type="ECO:0000313" key="20">
    <source>
        <dbReference type="Proteomes" id="UP001059295"/>
    </source>
</evidence>
<gene>
    <name evidence="19" type="ORF">NQ491_10500</name>
</gene>
<dbReference type="PANTHER" id="PTHR10556:SF57">
    <property type="entry name" value="3-OXO-5-ALPHA-STEROID 4-DEHYDROGENASE 1"/>
    <property type="match status" value="1"/>
</dbReference>